<evidence type="ECO:0000313" key="3">
    <source>
        <dbReference type="Proteomes" id="UP001285441"/>
    </source>
</evidence>
<keyword evidence="1" id="KW-1133">Transmembrane helix</keyword>
<dbReference type="Proteomes" id="UP001285441">
    <property type="component" value="Unassembled WGS sequence"/>
</dbReference>
<dbReference type="PANTHER" id="PTHR12265:SF40">
    <property type="entry name" value="DUF829-DOMAIN-CONTAINING PROTEIN"/>
    <property type="match status" value="1"/>
</dbReference>
<reference evidence="2" key="2">
    <citation type="submission" date="2023-06" db="EMBL/GenBank/DDBJ databases">
        <authorList>
            <consortium name="Lawrence Berkeley National Laboratory"/>
            <person name="Haridas S."/>
            <person name="Hensen N."/>
            <person name="Bonometti L."/>
            <person name="Westerberg I."/>
            <person name="Brannstrom I.O."/>
            <person name="Guillou S."/>
            <person name="Cros-Aarteil S."/>
            <person name="Calhoun S."/>
            <person name="Kuo A."/>
            <person name="Mondo S."/>
            <person name="Pangilinan J."/>
            <person name="Riley R."/>
            <person name="LaButti K."/>
            <person name="Andreopoulos B."/>
            <person name="Lipzen A."/>
            <person name="Chen C."/>
            <person name="Yanf M."/>
            <person name="Daum C."/>
            <person name="Ng V."/>
            <person name="Clum A."/>
            <person name="Steindorff A."/>
            <person name="Ohm R."/>
            <person name="Martin F."/>
            <person name="Silar P."/>
            <person name="Natvig D."/>
            <person name="Lalanne C."/>
            <person name="Gautier V."/>
            <person name="Ament-velasquez S.L."/>
            <person name="Kruys A."/>
            <person name="Hutchinson M.I."/>
            <person name="Powell A.J."/>
            <person name="Barry K."/>
            <person name="Miller A.N."/>
            <person name="Grigoriev I.V."/>
            <person name="Debuchy R."/>
            <person name="Gladieux P."/>
            <person name="Thoren M.H."/>
            <person name="Johannesson H."/>
        </authorList>
    </citation>
    <scope>NUCLEOTIDE SEQUENCE</scope>
    <source>
        <strain evidence="2">CBS 232.78</strain>
    </source>
</reference>
<organism evidence="2 3">
    <name type="scientific">Podospora didyma</name>
    <dbReference type="NCBI Taxonomy" id="330526"/>
    <lineage>
        <taxon>Eukaryota</taxon>
        <taxon>Fungi</taxon>
        <taxon>Dikarya</taxon>
        <taxon>Ascomycota</taxon>
        <taxon>Pezizomycotina</taxon>
        <taxon>Sordariomycetes</taxon>
        <taxon>Sordariomycetidae</taxon>
        <taxon>Sordariales</taxon>
        <taxon>Podosporaceae</taxon>
        <taxon>Podospora</taxon>
    </lineage>
</organism>
<keyword evidence="1" id="KW-0472">Membrane</keyword>
<name>A0AAE0NZQ7_9PEZI</name>
<accession>A0AAE0NZQ7</accession>
<dbReference type="AlphaFoldDB" id="A0AAE0NZQ7"/>
<dbReference type="InterPro" id="IPR008547">
    <property type="entry name" value="DUF829_TMEM53"/>
</dbReference>
<comment type="caution">
    <text evidence="2">The sequence shown here is derived from an EMBL/GenBank/DDBJ whole genome shotgun (WGS) entry which is preliminary data.</text>
</comment>
<gene>
    <name evidence="2" type="ORF">B0H63DRAFT_390608</name>
</gene>
<dbReference type="Pfam" id="PF05705">
    <property type="entry name" value="DUF829"/>
    <property type="match status" value="1"/>
</dbReference>
<protein>
    <recommendedName>
        <fullName evidence="4">Indole-diterpene biosynthesis protein PaxU</fullName>
    </recommendedName>
</protein>
<feature type="transmembrane region" description="Helical" evidence="1">
    <location>
        <begin position="183"/>
        <end position="206"/>
    </location>
</feature>
<evidence type="ECO:0000256" key="1">
    <source>
        <dbReference type="SAM" id="Phobius"/>
    </source>
</evidence>
<evidence type="ECO:0008006" key="4">
    <source>
        <dbReference type="Google" id="ProtNLM"/>
    </source>
</evidence>
<evidence type="ECO:0000313" key="2">
    <source>
        <dbReference type="EMBL" id="KAK3390617.1"/>
    </source>
</evidence>
<dbReference type="PANTHER" id="PTHR12265">
    <property type="entry name" value="TRANSMEMBRANE PROTEIN 53"/>
    <property type="match status" value="1"/>
</dbReference>
<dbReference type="EMBL" id="JAULSW010000002">
    <property type="protein sequence ID" value="KAK3390617.1"/>
    <property type="molecule type" value="Genomic_DNA"/>
</dbReference>
<sequence>MATKAKPLSFMERLSPQVSIYRPPASSLSSNTNNHGSPKLILLASWTDAIDSHIVKYIAKYQTVYPASQVLLIKSTTRVFFKPTRIPEVVAPAIPAIRACFPEPSSSTTPPELLIHIFSNGGSSSIASLYQAYAADAASATGGDQDPLLPAHTTIIDSAPSVYTAAEAVVFFTLGLSTIPRLLALPLIYAVTYTWGVLIATGWLGFRDWTRIWGDAHNDPLKNKEIRRTYIYSEKDGLINYKLVEQHADEAEAKGFEVRREKFVGSEHVAHARKDEGRYWDVVRTTWEGAVGG</sequence>
<reference evidence="2" key="1">
    <citation type="journal article" date="2023" name="Mol. Phylogenet. Evol.">
        <title>Genome-scale phylogeny and comparative genomics of the fungal order Sordariales.</title>
        <authorList>
            <person name="Hensen N."/>
            <person name="Bonometti L."/>
            <person name="Westerberg I."/>
            <person name="Brannstrom I.O."/>
            <person name="Guillou S."/>
            <person name="Cros-Aarteil S."/>
            <person name="Calhoun S."/>
            <person name="Haridas S."/>
            <person name="Kuo A."/>
            <person name="Mondo S."/>
            <person name="Pangilinan J."/>
            <person name="Riley R."/>
            <person name="LaButti K."/>
            <person name="Andreopoulos B."/>
            <person name="Lipzen A."/>
            <person name="Chen C."/>
            <person name="Yan M."/>
            <person name="Daum C."/>
            <person name="Ng V."/>
            <person name="Clum A."/>
            <person name="Steindorff A."/>
            <person name="Ohm R.A."/>
            <person name="Martin F."/>
            <person name="Silar P."/>
            <person name="Natvig D.O."/>
            <person name="Lalanne C."/>
            <person name="Gautier V."/>
            <person name="Ament-Velasquez S.L."/>
            <person name="Kruys A."/>
            <person name="Hutchinson M.I."/>
            <person name="Powell A.J."/>
            <person name="Barry K."/>
            <person name="Miller A.N."/>
            <person name="Grigoriev I.V."/>
            <person name="Debuchy R."/>
            <person name="Gladieux P."/>
            <person name="Hiltunen Thoren M."/>
            <person name="Johannesson H."/>
        </authorList>
    </citation>
    <scope>NUCLEOTIDE SEQUENCE</scope>
    <source>
        <strain evidence="2">CBS 232.78</strain>
    </source>
</reference>
<proteinExistence type="predicted"/>
<keyword evidence="1" id="KW-0812">Transmembrane</keyword>
<keyword evidence="3" id="KW-1185">Reference proteome</keyword>